<comment type="caution">
    <text evidence="6">The sequence shown here is derived from an EMBL/GenBank/DDBJ whole genome shotgun (WGS) entry which is preliminary data.</text>
</comment>
<dbReference type="InterPro" id="IPR017932">
    <property type="entry name" value="GATase_2_dom"/>
</dbReference>
<feature type="domain" description="Glutamine amidotransferase type-2" evidence="5">
    <location>
        <begin position="2"/>
        <end position="221"/>
    </location>
</feature>
<dbReference type="CDD" id="cd01991">
    <property type="entry name" value="Asn_synthase_B_C"/>
    <property type="match status" value="1"/>
</dbReference>
<dbReference type="InterPro" id="IPR014729">
    <property type="entry name" value="Rossmann-like_a/b/a_fold"/>
</dbReference>
<dbReference type="SUPFAM" id="SSF52402">
    <property type="entry name" value="Adenine nucleotide alpha hydrolases-like"/>
    <property type="match status" value="1"/>
</dbReference>
<dbReference type="Pfam" id="PF00733">
    <property type="entry name" value="Asn_synthase"/>
    <property type="match status" value="2"/>
</dbReference>
<dbReference type="Gene3D" id="3.40.50.620">
    <property type="entry name" value="HUPs"/>
    <property type="match status" value="1"/>
</dbReference>
<dbReference type="PANTHER" id="PTHR45937">
    <property type="entry name" value="ASPARAGINE SYNTHETASE DOMAIN-CONTAINING PROTEIN 1"/>
    <property type="match status" value="1"/>
</dbReference>
<keyword evidence="1" id="KW-0028">Amino-acid biosynthesis</keyword>
<dbReference type="PANTHER" id="PTHR45937:SF1">
    <property type="entry name" value="ASPARAGINE SYNTHETASE DOMAIN-CONTAINING PROTEIN 1"/>
    <property type="match status" value="1"/>
</dbReference>
<accession>A0A8H6IPN4</accession>
<dbReference type="Pfam" id="PF13537">
    <property type="entry name" value="GATase_7"/>
    <property type="match status" value="1"/>
</dbReference>
<evidence type="ECO:0000259" key="5">
    <source>
        <dbReference type="PROSITE" id="PS51278"/>
    </source>
</evidence>
<dbReference type="Gene3D" id="3.60.20.10">
    <property type="entry name" value="Glutamine Phosphoribosylpyrophosphate, subunit 1, domain 1"/>
    <property type="match status" value="1"/>
</dbReference>
<proteinExistence type="predicted"/>
<name>A0A8H6IPN4_9PEZI</name>
<keyword evidence="3" id="KW-0315">Glutamine amidotransferase</keyword>
<reference evidence="6 7" key="1">
    <citation type="journal article" date="2020" name="Phytopathology">
        <title>Genome Sequence Resources of Colletotrichum truncatum, C. plurivorum, C. musicola, and C. sojae: Four Species Pathogenic to Soybean (Glycine max).</title>
        <authorList>
            <person name="Rogerio F."/>
            <person name="Boufleur T.R."/>
            <person name="Ciampi-Guillardi M."/>
            <person name="Sukno S.A."/>
            <person name="Thon M.R."/>
            <person name="Massola Junior N.S."/>
            <person name="Baroncelli R."/>
        </authorList>
    </citation>
    <scope>NUCLEOTIDE SEQUENCE [LARGE SCALE GENOMIC DNA]</scope>
    <source>
        <strain evidence="6 7">LFN0009</strain>
    </source>
</reference>
<dbReference type="GO" id="GO:0006529">
    <property type="term" value="P:asparagine biosynthetic process"/>
    <property type="evidence" value="ECO:0007669"/>
    <property type="project" value="UniProtKB-KW"/>
</dbReference>
<dbReference type="CDD" id="cd03766">
    <property type="entry name" value="Gn_AT_II_novel"/>
    <property type="match status" value="1"/>
</dbReference>
<dbReference type="InterPro" id="IPR051857">
    <property type="entry name" value="Asn_synthetase_domain"/>
</dbReference>
<dbReference type="Proteomes" id="UP000652219">
    <property type="component" value="Unassembled WGS sequence"/>
</dbReference>
<evidence type="ECO:0000256" key="3">
    <source>
        <dbReference type="ARBA" id="ARBA00022962"/>
    </source>
</evidence>
<dbReference type="InterPro" id="IPR029055">
    <property type="entry name" value="Ntn_hydrolases_N"/>
</dbReference>
<dbReference type="SUPFAM" id="SSF56235">
    <property type="entry name" value="N-terminal nucleophile aminohydrolases (Ntn hydrolases)"/>
    <property type="match status" value="1"/>
</dbReference>
<feature type="region of interest" description="Disordered" evidence="4">
    <location>
        <begin position="537"/>
        <end position="556"/>
    </location>
</feature>
<dbReference type="InterPro" id="IPR001962">
    <property type="entry name" value="Asn_synthase"/>
</dbReference>
<keyword evidence="2" id="KW-0061">Asparagine biosynthesis</keyword>
<dbReference type="PROSITE" id="PS51278">
    <property type="entry name" value="GATASE_TYPE_2"/>
    <property type="match status" value="1"/>
</dbReference>
<evidence type="ECO:0000256" key="4">
    <source>
        <dbReference type="SAM" id="MobiDB-lite"/>
    </source>
</evidence>
<organism evidence="6 7">
    <name type="scientific">Colletotrichum sojae</name>
    <dbReference type="NCBI Taxonomy" id="2175907"/>
    <lineage>
        <taxon>Eukaryota</taxon>
        <taxon>Fungi</taxon>
        <taxon>Dikarya</taxon>
        <taxon>Ascomycota</taxon>
        <taxon>Pezizomycotina</taxon>
        <taxon>Sordariomycetes</taxon>
        <taxon>Hypocreomycetidae</taxon>
        <taxon>Glomerellales</taxon>
        <taxon>Glomerellaceae</taxon>
        <taxon>Colletotrichum</taxon>
        <taxon>Colletotrichum orchidearum species complex</taxon>
    </lineage>
</organism>
<evidence type="ECO:0000256" key="1">
    <source>
        <dbReference type="ARBA" id="ARBA00022605"/>
    </source>
</evidence>
<dbReference type="EMBL" id="WIGN01000498">
    <property type="protein sequence ID" value="KAF6790669.1"/>
    <property type="molecule type" value="Genomic_DNA"/>
</dbReference>
<evidence type="ECO:0000313" key="6">
    <source>
        <dbReference type="EMBL" id="KAF6790669.1"/>
    </source>
</evidence>
<gene>
    <name evidence="6" type="ORF">CSOJ01_14526</name>
</gene>
<dbReference type="AlphaFoldDB" id="A0A8H6IPN4"/>
<evidence type="ECO:0000256" key="2">
    <source>
        <dbReference type="ARBA" id="ARBA00022888"/>
    </source>
</evidence>
<protein>
    <submittedName>
        <fullName evidence="6">Asparagine synthase related protein</fullName>
    </submittedName>
</protein>
<sequence length="556" mass="60988">MCGIHVVVSRNDFQPLPEETRTCLCNRGPDHLGEIRSQVHPNGSDADPVFQSFTSTVLALRGDHVTQQPFRDTSSGSVLCWNGEAWKIGREPVQGNDGEAVFALLTAASSRDSREDAVLDALRSIQGPFAFVYFDAKQSRVYFGRDRLGRRSLLISREDGLRLSSIAESASPAWTEVEADGIYVLELSAWSGNPIESLTPRSWSRSWSDEAEGTVLNIGVYNMALPPSEAAPLTAASSSVSSVRDKLNESLRQRVLNLPPPPGQDASHDTRIAVLFSGGLDCTILARMASDLLPADQGVDLINVAFENPRLLSRAENSAGFASIYEACPDRITGRKSFAELLAVCPERQWRFIAVDVPYQDVLAHRSQVISLMYPHNTEMDLSIVYALYFAARGIGMSQSSPSDPPVHYATPARVLLSGLGADELFGGYVRHATAFSRRGYPGLLEELNLDVGRLGKRNLGRDDRAMAHWGREVRFPYLDEDFVKWAVECPVWEKCDFAQTEANSGIEPGKRVLRLLAEALGMGSVAREKKRAIQFGSRTAKMESGKTKGTAQIAP</sequence>
<evidence type="ECO:0000313" key="7">
    <source>
        <dbReference type="Proteomes" id="UP000652219"/>
    </source>
</evidence>
<dbReference type="GO" id="GO:0004066">
    <property type="term" value="F:asparagine synthase (glutamine-hydrolyzing) activity"/>
    <property type="evidence" value="ECO:0007669"/>
    <property type="project" value="InterPro"/>
</dbReference>
<keyword evidence="7" id="KW-1185">Reference proteome</keyword>